<dbReference type="Pfam" id="PF18962">
    <property type="entry name" value="Por_Secre_tail"/>
    <property type="match status" value="1"/>
</dbReference>
<dbReference type="InterPro" id="IPR050952">
    <property type="entry name" value="TRIM-NHL_E3_ligases"/>
</dbReference>
<dbReference type="EMBL" id="QEKI01000003">
    <property type="protein sequence ID" value="PVY42191.1"/>
    <property type="molecule type" value="Genomic_DNA"/>
</dbReference>
<feature type="domain" description="IPT/TIG" evidence="4">
    <location>
        <begin position="1321"/>
        <end position="1402"/>
    </location>
</feature>
<dbReference type="CDD" id="cd05819">
    <property type="entry name" value="NHL"/>
    <property type="match status" value="1"/>
</dbReference>
<evidence type="ECO:0000259" key="4">
    <source>
        <dbReference type="SMART" id="SM00429"/>
    </source>
</evidence>
<sequence length="1488" mass="161555">MRTTLLLIVILLAATTYSRAQIANFDLYQKVGITVGLEEDIAVDSEGNIYLPHQKLQKFTPEGKVIHKDPLCDIDFRGYNGYRIAFDEKGNLYALSYSVSKLSKYNKEGKLLYEIGTRGKGPGQFSYPNNVKVNSKEEIFVADSGNGRIQKFDKEGNFLQEIPLLTGSISLDAHDNLFALDVPNKRIIKYSPQGEQLLVFGNNEDVGTRLNGPVQLDVDKKTGQVYVFDNLINGYGYKGFLVFDANGNFESKSILDSGPGRLMGSSHLIAINHEGNILIVDQSHQIGNSQIFLYNKKGQYLDSWGREWSPREITLDEDDNIYIINSTGKVTKFDHEGEVVMEFGSAGSGWSMSAPSAISVDIFGNIYVLNSYKHGNAGNAIFKFNSKGQFQQRFTDFGDANSENYFTDLAHDAAGNMYVTDYYSGVVRKISPQGKFIAKIGSRGPGPGQLWVPQAVAVDLLGIIHVLDYKGTRIQQFDATGKFIREFGKYSSSYISWDVDSDLALDGKGNIYVASNIAGLFQIYNAKGELQHEEKRSLDYVSANRSGSRLILGGRYANTFTIYQSSDYQEPKSLITGFVYHDANSNCTLDTSEQTLAGIVVQAMPGPVYAVTGSDGSYQLKVDPGDYSLQTILPYQIGRKISATCPQPGQLKNVSITRAGEIVDAINFGNRVSLSPYLSVSVSSTRRRRCFESTTTVRYVNSGFATAPDAKVYLQLPTEVELLSADKTYTRLSDGSYEFRVGDLAAGQSGTITIEDIVTCGDESVRGLTVCTRAWITPSNNKQAEPTPTVSITGRCNAETGMIRFVVRNTGTADMTDPGLFRKYADGQLASQEQFRLAAGDSLVLWVPAMGYTWRLEADQPAGNGDNTAASVTIEGCPGGEVSSVSTGMVNLLPADDEEAEKSVECMMITDSYDPNDKLVTPVGRTEEFYTPTGVALTYKIRFQNTGTDVAYRVVVVDTLSEHLDLSTLQLGVSSHPSRVAVSGKGQPVLTWTFDNIMLPDSTTDEPGSHGYILFSIKPKADLPEKTLVENFADIFFDFNSPIRTNVTQNRIYDMPPVINESVRVNLEDVLATPGITGFSPAAGRFGTEVTITGQRFSTVAADNKVYLNGKVATVVSATATELKVLVPTGTTTGNLKVITPDGGITSSDKFQVYQPPVISSFSPAEGMVGQTVTLTGEHLQSELIESITLGELACEILSNTAGTITVRVPTDATTDAFQVSTKGGEAVSNKTYTVWYAPALTGISKETDIVGANITITGENFATDKARNIVRFGKTAAEVLEASAKQLTVRVPEGAETGFISVETPGGKATASTSFEVIPGPKFTAMQPARGAVGTVVEITGEHFGIMAQLDIIDFNGQEALVLESEGNRYTVRVPRGASTGKVTITGYGGIARSSSDFVVEELAPTEAISVYPNPNNGQFTVSLRYGDFDVQLIEVYDALGKRLHQTHITGPRPETVEISLPTAKAGLYFLQIQTERGLVTKKLTVL</sequence>
<feature type="domain" description="IPT/TIG" evidence="4">
    <location>
        <begin position="1073"/>
        <end position="1154"/>
    </location>
</feature>
<dbReference type="PROSITE" id="PS51125">
    <property type="entry name" value="NHL"/>
    <property type="match status" value="2"/>
</dbReference>
<name>A0A2U1B0T7_9BACT</name>
<dbReference type="SMART" id="SM00429">
    <property type="entry name" value="IPT"/>
    <property type="match status" value="4"/>
</dbReference>
<dbReference type="SUPFAM" id="SSF81296">
    <property type="entry name" value="E set domains"/>
    <property type="match status" value="4"/>
</dbReference>
<feature type="repeat" description="NHL" evidence="2">
    <location>
        <begin position="437"/>
        <end position="480"/>
    </location>
</feature>
<dbReference type="NCBIfam" id="TIGR04183">
    <property type="entry name" value="Por_Secre_tail"/>
    <property type="match status" value="1"/>
</dbReference>
<dbReference type="Proteomes" id="UP000245466">
    <property type="component" value="Unassembled WGS sequence"/>
</dbReference>
<dbReference type="SUPFAM" id="SSF101898">
    <property type="entry name" value="NHL repeat"/>
    <property type="match status" value="1"/>
</dbReference>
<dbReference type="SUPFAM" id="SSF63829">
    <property type="entry name" value="Calcium-dependent phosphotriesterase"/>
    <property type="match status" value="1"/>
</dbReference>
<dbReference type="PANTHER" id="PTHR24104">
    <property type="entry name" value="E3 UBIQUITIN-PROTEIN LIGASE NHLRC1-RELATED"/>
    <property type="match status" value="1"/>
</dbReference>
<reference evidence="5 6" key="1">
    <citation type="submission" date="2018-04" db="EMBL/GenBank/DDBJ databases">
        <title>Genomic Encyclopedia of Type Strains, Phase IV (KMG-IV): sequencing the most valuable type-strain genomes for metagenomic binning, comparative biology and taxonomic classification.</title>
        <authorList>
            <person name="Goeker M."/>
        </authorList>
    </citation>
    <scope>NUCLEOTIDE SEQUENCE [LARGE SCALE GENOMIC DNA]</scope>
    <source>
        <strain evidence="5 6">DSM 100231</strain>
    </source>
</reference>
<dbReference type="InterPro" id="IPR026444">
    <property type="entry name" value="Secre_tail"/>
</dbReference>
<feature type="signal peptide" evidence="3">
    <location>
        <begin position="1"/>
        <end position="20"/>
    </location>
</feature>
<evidence type="ECO:0000256" key="2">
    <source>
        <dbReference type="PROSITE-ProRule" id="PRU00504"/>
    </source>
</evidence>
<keyword evidence="3" id="KW-0732">Signal</keyword>
<dbReference type="OrthoDB" id="1524003at2"/>
<dbReference type="CDD" id="cd00102">
    <property type="entry name" value="IPT"/>
    <property type="match status" value="1"/>
</dbReference>
<comment type="caution">
    <text evidence="5">The sequence shown here is derived from an EMBL/GenBank/DDBJ whole genome shotgun (WGS) entry which is preliminary data.</text>
</comment>
<dbReference type="InterPro" id="IPR014756">
    <property type="entry name" value="Ig_E-set"/>
</dbReference>
<evidence type="ECO:0000256" key="3">
    <source>
        <dbReference type="SAM" id="SignalP"/>
    </source>
</evidence>
<dbReference type="Gene3D" id="2.40.10.500">
    <property type="match status" value="1"/>
</dbReference>
<dbReference type="InterPro" id="IPR011042">
    <property type="entry name" value="6-blade_b-propeller_TolB-like"/>
</dbReference>
<feature type="domain" description="IPT/TIG" evidence="4">
    <location>
        <begin position="1238"/>
        <end position="1319"/>
    </location>
</feature>
<dbReference type="PANTHER" id="PTHR24104:SF25">
    <property type="entry name" value="PROTEIN LIN-41"/>
    <property type="match status" value="1"/>
</dbReference>
<dbReference type="Pfam" id="PF17170">
    <property type="entry name" value="DUF5128"/>
    <property type="match status" value="2"/>
</dbReference>
<feature type="chain" id="PRO_5015526821" evidence="3">
    <location>
        <begin position="21"/>
        <end position="1488"/>
    </location>
</feature>
<dbReference type="SUPFAM" id="SSF117074">
    <property type="entry name" value="Hypothetical protein PA1324"/>
    <property type="match status" value="1"/>
</dbReference>
<dbReference type="CDD" id="cd00603">
    <property type="entry name" value="IPT_PCSR"/>
    <property type="match status" value="1"/>
</dbReference>
<dbReference type="InterPro" id="IPR013783">
    <property type="entry name" value="Ig-like_fold"/>
</dbReference>
<dbReference type="Gene3D" id="2.120.10.30">
    <property type="entry name" value="TolB, C-terminal domain"/>
    <property type="match status" value="3"/>
</dbReference>
<dbReference type="Pfam" id="PF01833">
    <property type="entry name" value="TIG"/>
    <property type="match status" value="4"/>
</dbReference>
<dbReference type="GO" id="GO:0008270">
    <property type="term" value="F:zinc ion binding"/>
    <property type="evidence" value="ECO:0007669"/>
    <property type="project" value="UniProtKB-KW"/>
</dbReference>
<accession>A0A2U1B0T7</accession>
<dbReference type="Gene3D" id="2.60.40.10">
    <property type="entry name" value="Immunoglobulins"/>
    <property type="match status" value="5"/>
</dbReference>
<proteinExistence type="predicted"/>
<dbReference type="RefSeq" id="WP_116542373.1">
    <property type="nucleotide sequence ID" value="NZ_QEKI01000003.1"/>
</dbReference>
<keyword evidence="1" id="KW-0677">Repeat</keyword>
<dbReference type="InterPro" id="IPR002909">
    <property type="entry name" value="IPT_dom"/>
</dbReference>
<keyword evidence="6" id="KW-1185">Reference proteome</keyword>
<dbReference type="InterPro" id="IPR001258">
    <property type="entry name" value="NHL_repeat"/>
</dbReference>
<feature type="domain" description="IPT/TIG" evidence="4">
    <location>
        <begin position="1156"/>
        <end position="1236"/>
    </location>
</feature>
<gene>
    <name evidence="5" type="ORF">C8E01_10357</name>
</gene>
<feature type="repeat" description="NHL" evidence="2">
    <location>
        <begin position="112"/>
        <end position="155"/>
    </location>
</feature>
<dbReference type="InterPro" id="IPR055353">
    <property type="entry name" value="DUF7619"/>
</dbReference>
<evidence type="ECO:0000313" key="6">
    <source>
        <dbReference type="Proteomes" id="UP000245466"/>
    </source>
</evidence>
<protein>
    <submittedName>
        <fullName evidence="5">Putative repeat protein (TIGR01451 family)/predicted secreted protein (Por secretion system target)</fullName>
    </submittedName>
</protein>
<dbReference type="Pfam" id="PF24595">
    <property type="entry name" value="DUF7619"/>
    <property type="match status" value="1"/>
</dbReference>
<organism evidence="5 6">
    <name type="scientific">Pontibacter virosus</name>
    <dbReference type="NCBI Taxonomy" id="1765052"/>
    <lineage>
        <taxon>Bacteria</taxon>
        <taxon>Pseudomonadati</taxon>
        <taxon>Bacteroidota</taxon>
        <taxon>Cytophagia</taxon>
        <taxon>Cytophagales</taxon>
        <taxon>Hymenobacteraceae</taxon>
        <taxon>Pontibacter</taxon>
    </lineage>
</organism>
<evidence type="ECO:0000313" key="5">
    <source>
        <dbReference type="EMBL" id="PVY42191.1"/>
    </source>
</evidence>
<evidence type="ECO:0000256" key="1">
    <source>
        <dbReference type="ARBA" id="ARBA00022737"/>
    </source>
</evidence>